<dbReference type="GO" id="GO:0048646">
    <property type="term" value="P:anatomical structure formation involved in morphogenesis"/>
    <property type="evidence" value="ECO:0007669"/>
    <property type="project" value="UniProtKB-ARBA"/>
</dbReference>
<sequence length="192" mass="22380">MYGPLGNLATLQSKSQAMDQEKVKPEVYSTSMDRQAHPEGLTPNHLKKAKLIFFYCRYPNSNVLKTFFPDIKFNRCITSQLIKWFSNFREFYYIQMEKFSRQVIADGVNSASDLSVTRDSELFRSLNMHFNKANDFQVPSRFLEVAEITLREFFNAISLAKDLDPSWKKAIYKVICKLDSDVPEVFKTTISW</sequence>
<dbReference type="Gene3D" id="1.10.10.500">
    <property type="entry name" value="Homeo-prospero domain"/>
    <property type="match status" value="1"/>
</dbReference>
<keyword evidence="5" id="KW-0804">Transcription</keyword>
<dbReference type="InterPro" id="IPR023082">
    <property type="entry name" value="Homeo_prospero_dom"/>
</dbReference>
<dbReference type="EMBL" id="JAFJMO010000006">
    <property type="protein sequence ID" value="KAJ8274889.1"/>
    <property type="molecule type" value="Genomic_DNA"/>
</dbReference>
<dbReference type="Proteomes" id="UP001152803">
    <property type="component" value="Unassembled WGS sequence"/>
</dbReference>
<dbReference type="GO" id="GO:0005634">
    <property type="term" value="C:nucleus"/>
    <property type="evidence" value="ECO:0007669"/>
    <property type="project" value="UniProtKB-SubCell"/>
</dbReference>
<dbReference type="GO" id="GO:0070365">
    <property type="term" value="P:hepatocyte differentiation"/>
    <property type="evidence" value="ECO:0007669"/>
    <property type="project" value="UniProtKB-ARBA"/>
</dbReference>
<keyword evidence="6" id="KW-0539">Nucleus</keyword>
<dbReference type="InterPro" id="IPR037131">
    <property type="entry name" value="Homeo_prospero_dom_sf"/>
</dbReference>
<dbReference type="InterPro" id="IPR009057">
    <property type="entry name" value="Homeodomain-like_sf"/>
</dbReference>
<dbReference type="PANTHER" id="PTHR12198">
    <property type="entry name" value="HOMEOBOX PROTEIN PROSPERO/PROX-1/CEH-26"/>
    <property type="match status" value="1"/>
</dbReference>
<dbReference type="OrthoDB" id="10038576at2759"/>
<dbReference type="GO" id="GO:0001945">
    <property type="term" value="P:lymph vessel development"/>
    <property type="evidence" value="ECO:0007669"/>
    <property type="project" value="UniProtKB-ARBA"/>
</dbReference>
<reference evidence="8" key="1">
    <citation type="journal article" date="2023" name="Science">
        <title>Genome structures resolve the early diversification of teleost fishes.</title>
        <authorList>
            <person name="Parey E."/>
            <person name="Louis A."/>
            <person name="Montfort J."/>
            <person name="Bouchez O."/>
            <person name="Roques C."/>
            <person name="Iampietro C."/>
            <person name="Lluch J."/>
            <person name="Castinel A."/>
            <person name="Donnadieu C."/>
            <person name="Desvignes T."/>
            <person name="Floi Bucao C."/>
            <person name="Jouanno E."/>
            <person name="Wen M."/>
            <person name="Mejri S."/>
            <person name="Dirks R."/>
            <person name="Jansen H."/>
            <person name="Henkel C."/>
            <person name="Chen W.J."/>
            <person name="Zahm M."/>
            <person name="Cabau C."/>
            <person name="Klopp C."/>
            <person name="Thompson A.W."/>
            <person name="Robinson-Rechavi M."/>
            <person name="Braasch I."/>
            <person name="Lecointre G."/>
            <person name="Bobe J."/>
            <person name="Postlethwait J.H."/>
            <person name="Berthelot C."/>
            <person name="Roest Crollius H."/>
            <person name="Guiguen Y."/>
        </authorList>
    </citation>
    <scope>NUCLEOTIDE SEQUENCE</scope>
    <source>
        <strain evidence="8">Concon-B</strain>
    </source>
</reference>
<name>A0A9Q1DM52_CONCO</name>
<evidence type="ECO:0000256" key="3">
    <source>
        <dbReference type="ARBA" id="ARBA00023125"/>
    </source>
</evidence>
<dbReference type="GO" id="GO:0048598">
    <property type="term" value="P:embryonic morphogenesis"/>
    <property type="evidence" value="ECO:0007669"/>
    <property type="project" value="UniProtKB-ARBA"/>
</dbReference>
<evidence type="ECO:0000259" key="7">
    <source>
        <dbReference type="PROSITE" id="PS51818"/>
    </source>
</evidence>
<protein>
    <recommendedName>
        <fullName evidence="7">Prospero domain-containing protein</fullName>
    </recommendedName>
</protein>
<dbReference type="GO" id="GO:0070309">
    <property type="term" value="P:lens fiber cell morphogenesis"/>
    <property type="evidence" value="ECO:0007669"/>
    <property type="project" value="UniProtKB-ARBA"/>
</dbReference>
<keyword evidence="3" id="KW-0238">DNA-binding</keyword>
<keyword evidence="2" id="KW-0805">Transcription regulation</keyword>
<dbReference type="GO" id="GO:0035295">
    <property type="term" value="P:tube development"/>
    <property type="evidence" value="ECO:0007669"/>
    <property type="project" value="UniProtKB-ARBA"/>
</dbReference>
<comment type="subcellular location">
    <subcellularLocation>
        <location evidence="1">Nucleus</location>
    </subcellularLocation>
</comment>
<dbReference type="GO" id="GO:0060042">
    <property type="term" value="P:retina morphogenesis in camera-type eye"/>
    <property type="evidence" value="ECO:0007669"/>
    <property type="project" value="UniProtKB-ARBA"/>
</dbReference>
<accession>A0A9Q1DM52</accession>
<evidence type="ECO:0000256" key="1">
    <source>
        <dbReference type="ARBA" id="ARBA00004123"/>
    </source>
</evidence>
<dbReference type="PROSITE" id="PS51818">
    <property type="entry name" value="HOMEO_PROSPERO"/>
    <property type="match status" value="1"/>
</dbReference>
<dbReference type="GO" id="GO:0000978">
    <property type="term" value="F:RNA polymerase II cis-regulatory region sequence-specific DNA binding"/>
    <property type="evidence" value="ECO:0007669"/>
    <property type="project" value="TreeGrafter"/>
</dbReference>
<dbReference type="InterPro" id="IPR039350">
    <property type="entry name" value="Prospero_homeodomain"/>
</dbReference>
<evidence type="ECO:0000256" key="5">
    <source>
        <dbReference type="ARBA" id="ARBA00023163"/>
    </source>
</evidence>
<comment type="caution">
    <text evidence="8">The sequence shown here is derived from an EMBL/GenBank/DDBJ whole genome shotgun (WGS) entry which is preliminary data.</text>
</comment>
<dbReference type="AlphaFoldDB" id="A0A9Q1DM52"/>
<feature type="domain" description="Prospero" evidence="7">
    <location>
        <begin position="38"/>
        <end position="192"/>
    </location>
</feature>
<dbReference type="GO" id="GO:0031016">
    <property type="term" value="P:pancreas development"/>
    <property type="evidence" value="ECO:0007669"/>
    <property type="project" value="UniProtKB-ARBA"/>
</dbReference>
<evidence type="ECO:0000313" key="8">
    <source>
        <dbReference type="EMBL" id="KAJ8274889.1"/>
    </source>
</evidence>
<keyword evidence="9" id="KW-1185">Reference proteome</keyword>
<gene>
    <name evidence="8" type="ORF">COCON_G00095140</name>
</gene>
<dbReference type="Pfam" id="PF05044">
    <property type="entry name" value="HPD"/>
    <property type="match status" value="1"/>
</dbReference>
<organism evidence="8 9">
    <name type="scientific">Conger conger</name>
    <name type="common">Conger eel</name>
    <name type="synonym">Muraena conger</name>
    <dbReference type="NCBI Taxonomy" id="82655"/>
    <lineage>
        <taxon>Eukaryota</taxon>
        <taxon>Metazoa</taxon>
        <taxon>Chordata</taxon>
        <taxon>Craniata</taxon>
        <taxon>Vertebrata</taxon>
        <taxon>Euteleostomi</taxon>
        <taxon>Actinopterygii</taxon>
        <taxon>Neopterygii</taxon>
        <taxon>Teleostei</taxon>
        <taxon>Anguilliformes</taxon>
        <taxon>Congridae</taxon>
        <taxon>Conger</taxon>
    </lineage>
</organism>
<dbReference type="GO" id="GO:0007417">
    <property type="term" value="P:central nervous system development"/>
    <property type="evidence" value="ECO:0007669"/>
    <property type="project" value="UniProtKB-ARBA"/>
</dbReference>
<evidence type="ECO:0000256" key="2">
    <source>
        <dbReference type="ARBA" id="ARBA00023015"/>
    </source>
</evidence>
<evidence type="ECO:0000256" key="4">
    <source>
        <dbReference type="ARBA" id="ARBA00023155"/>
    </source>
</evidence>
<dbReference type="GO" id="GO:0005737">
    <property type="term" value="C:cytoplasm"/>
    <property type="evidence" value="ECO:0007669"/>
    <property type="project" value="UniProtKB-ARBA"/>
</dbReference>
<proteinExistence type="predicted"/>
<keyword evidence="4" id="KW-0371">Homeobox</keyword>
<evidence type="ECO:0000313" key="9">
    <source>
        <dbReference type="Proteomes" id="UP001152803"/>
    </source>
</evidence>
<evidence type="ECO:0000256" key="6">
    <source>
        <dbReference type="ARBA" id="ARBA00023242"/>
    </source>
</evidence>
<dbReference type="PANTHER" id="PTHR12198:SF9">
    <property type="entry name" value="PROSPERO HOMEOBOX PROTEIN 2"/>
    <property type="match status" value="1"/>
</dbReference>
<dbReference type="GO" id="GO:0000981">
    <property type="term" value="F:DNA-binding transcription factor activity, RNA polymerase II-specific"/>
    <property type="evidence" value="ECO:0007669"/>
    <property type="project" value="TreeGrafter"/>
</dbReference>
<dbReference type="SUPFAM" id="SSF46689">
    <property type="entry name" value="Homeodomain-like"/>
    <property type="match status" value="1"/>
</dbReference>
<dbReference type="FunFam" id="1.10.10.500:FF:000001">
    <property type="entry name" value="Prospero homeobox protein 1"/>
    <property type="match status" value="1"/>
</dbReference>